<dbReference type="AlphaFoldDB" id="A0ABD1T5M0"/>
<dbReference type="EMBL" id="JBFOLJ010000009">
    <property type="protein sequence ID" value="KAL2508000.1"/>
    <property type="molecule type" value="Genomic_DNA"/>
</dbReference>
<protein>
    <submittedName>
        <fullName evidence="2">Uncharacterized protein</fullName>
    </submittedName>
</protein>
<accession>A0ABD1T5M0</accession>
<gene>
    <name evidence="2" type="ORF">Fot_31647</name>
</gene>
<evidence type="ECO:0000313" key="3">
    <source>
        <dbReference type="Proteomes" id="UP001604277"/>
    </source>
</evidence>
<evidence type="ECO:0000256" key="1">
    <source>
        <dbReference type="SAM" id="MobiDB-lite"/>
    </source>
</evidence>
<evidence type="ECO:0000313" key="2">
    <source>
        <dbReference type="EMBL" id="KAL2508000.1"/>
    </source>
</evidence>
<dbReference type="Proteomes" id="UP001604277">
    <property type="component" value="Unassembled WGS sequence"/>
</dbReference>
<comment type="caution">
    <text evidence="2">The sequence shown here is derived from an EMBL/GenBank/DDBJ whole genome shotgun (WGS) entry which is preliminary data.</text>
</comment>
<reference evidence="3" key="1">
    <citation type="submission" date="2024-07" db="EMBL/GenBank/DDBJ databases">
        <title>Two chromosome-level genome assemblies of Korean endemic species Abeliophyllum distichum and Forsythia ovata (Oleaceae).</title>
        <authorList>
            <person name="Jang H."/>
        </authorList>
    </citation>
    <scope>NUCLEOTIDE SEQUENCE [LARGE SCALE GENOMIC DNA]</scope>
</reference>
<keyword evidence="3" id="KW-1185">Reference proteome</keyword>
<sequence>MQISGYSKPATDERSAIPHLRSLHNMKSKQSPTITNGDIELNKYRDFADMKKIPSDSVESIRFSINWLFENTYFMKWMAGEAILLKNAKNSNLSSSCSWCPNIS</sequence>
<feature type="region of interest" description="Disordered" evidence="1">
    <location>
        <begin position="1"/>
        <end position="36"/>
    </location>
</feature>
<organism evidence="2 3">
    <name type="scientific">Forsythia ovata</name>
    <dbReference type="NCBI Taxonomy" id="205694"/>
    <lineage>
        <taxon>Eukaryota</taxon>
        <taxon>Viridiplantae</taxon>
        <taxon>Streptophyta</taxon>
        <taxon>Embryophyta</taxon>
        <taxon>Tracheophyta</taxon>
        <taxon>Spermatophyta</taxon>
        <taxon>Magnoliopsida</taxon>
        <taxon>eudicotyledons</taxon>
        <taxon>Gunneridae</taxon>
        <taxon>Pentapetalae</taxon>
        <taxon>asterids</taxon>
        <taxon>lamiids</taxon>
        <taxon>Lamiales</taxon>
        <taxon>Oleaceae</taxon>
        <taxon>Forsythieae</taxon>
        <taxon>Forsythia</taxon>
    </lineage>
</organism>
<proteinExistence type="predicted"/>
<name>A0ABD1T5M0_9LAMI</name>